<sequence length="257" mass="29134">MKNQDIVVLNELFNNNASDQLLNQLSNQYPYQTPILGSTTNNWDETRGSYSYITPESGGVSVLSKWPIEEKIQHVFDDACGPESLSNKGFVYTKILKNDDPYHVIGTHLQSTDSNCSEGEPEEVRTAQMQEIKDFIESKNIPESEMLIISGDLNVKKSSEEYNSMINQLNVKEPTYTGFGATWDPESNSIAEYNYPELDSQFLDYIFTSNNHAQPNSLTVEAKNIKSPLWSVSSWGTTYEYNDYSDHYPVFGSIQNN</sequence>
<gene>
    <name evidence="6" type="ORF">ABID56_002494</name>
</gene>
<evidence type="ECO:0000256" key="2">
    <source>
        <dbReference type="ARBA" id="ARBA00022729"/>
    </source>
</evidence>
<dbReference type="PANTHER" id="PTHR16320">
    <property type="entry name" value="SPHINGOMYELINASE FAMILY MEMBER"/>
    <property type="match status" value="1"/>
</dbReference>
<keyword evidence="7" id="KW-1185">Reference proteome</keyword>
<organism evidence="6 7">
    <name type="scientific">Alkalibacillus flavidus</name>
    <dbReference type="NCBI Taxonomy" id="546021"/>
    <lineage>
        <taxon>Bacteria</taxon>
        <taxon>Bacillati</taxon>
        <taxon>Bacillota</taxon>
        <taxon>Bacilli</taxon>
        <taxon>Bacillales</taxon>
        <taxon>Bacillaceae</taxon>
        <taxon>Alkalibacillus</taxon>
    </lineage>
</organism>
<evidence type="ECO:0000256" key="1">
    <source>
        <dbReference type="ARBA" id="ARBA00006335"/>
    </source>
</evidence>
<dbReference type="CDD" id="cd09078">
    <property type="entry name" value="nSMase"/>
    <property type="match status" value="1"/>
</dbReference>
<protein>
    <submittedName>
        <fullName evidence="6">Sphingomyelin phosphodiesterase</fullName>
    </submittedName>
</protein>
<reference evidence="6 7" key="1">
    <citation type="submission" date="2024-06" db="EMBL/GenBank/DDBJ databases">
        <title>Genomic Encyclopedia of Type Strains, Phase IV (KMG-IV): sequencing the most valuable type-strain genomes for metagenomic binning, comparative biology and taxonomic classification.</title>
        <authorList>
            <person name="Goeker M."/>
        </authorList>
    </citation>
    <scope>NUCLEOTIDE SEQUENCE [LARGE SCALE GENOMIC DNA]</scope>
    <source>
        <strain evidence="6 7">DSM 23520</strain>
    </source>
</reference>
<evidence type="ECO:0000259" key="5">
    <source>
        <dbReference type="Pfam" id="PF03372"/>
    </source>
</evidence>
<evidence type="ECO:0000313" key="6">
    <source>
        <dbReference type="EMBL" id="MET3684367.1"/>
    </source>
</evidence>
<comment type="similarity">
    <text evidence="1">Belongs to the neutral sphingomyelinase family.</text>
</comment>
<dbReference type="EMBL" id="JBEPMX010000017">
    <property type="protein sequence ID" value="MET3684367.1"/>
    <property type="molecule type" value="Genomic_DNA"/>
</dbReference>
<dbReference type="Gene3D" id="3.60.10.10">
    <property type="entry name" value="Endonuclease/exonuclease/phosphatase"/>
    <property type="match status" value="1"/>
</dbReference>
<keyword evidence="3" id="KW-0204">Cytolysis</keyword>
<dbReference type="PANTHER" id="PTHR16320:SF23">
    <property type="entry name" value="SPHINGOMYELINASE C 1"/>
    <property type="match status" value="1"/>
</dbReference>
<keyword evidence="3" id="KW-0354">Hemolysis</keyword>
<comment type="caution">
    <text evidence="6">The sequence shown here is derived from an EMBL/GenBank/DDBJ whole genome shotgun (WGS) entry which is preliminary data.</text>
</comment>
<dbReference type="InterPro" id="IPR017766">
    <property type="entry name" value="Sphingomyelinase/PLipase_C"/>
</dbReference>
<evidence type="ECO:0000256" key="3">
    <source>
        <dbReference type="ARBA" id="ARBA00022735"/>
    </source>
</evidence>
<evidence type="ECO:0000256" key="4">
    <source>
        <dbReference type="ARBA" id="ARBA00022801"/>
    </source>
</evidence>
<evidence type="ECO:0000313" key="7">
    <source>
        <dbReference type="Proteomes" id="UP001549167"/>
    </source>
</evidence>
<dbReference type="NCBIfam" id="TIGR03395">
    <property type="entry name" value="sphingomy"/>
    <property type="match status" value="1"/>
</dbReference>
<dbReference type="InterPro" id="IPR036691">
    <property type="entry name" value="Endo/exonu/phosph_ase_sf"/>
</dbReference>
<keyword evidence="4" id="KW-0378">Hydrolase</keyword>
<feature type="domain" description="Endonuclease/exonuclease/phosphatase" evidence="5">
    <location>
        <begin position="4"/>
        <end position="247"/>
    </location>
</feature>
<dbReference type="InterPro" id="IPR005135">
    <property type="entry name" value="Endo/exonuclease/phosphatase"/>
</dbReference>
<name>A0ABV2KXP7_9BACI</name>
<proteinExistence type="inferred from homology"/>
<accession>A0ABV2KXP7</accession>
<dbReference type="Proteomes" id="UP001549167">
    <property type="component" value="Unassembled WGS sequence"/>
</dbReference>
<dbReference type="InterPro" id="IPR038772">
    <property type="entry name" value="Sph/SMPD2-like"/>
</dbReference>
<dbReference type="Pfam" id="PF03372">
    <property type="entry name" value="Exo_endo_phos"/>
    <property type="match status" value="1"/>
</dbReference>
<keyword evidence="2" id="KW-0732">Signal</keyword>
<dbReference type="SUPFAM" id="SSF56219">
    <property type="entry name" value="DNase I-like"/>
    <property type="match status" value="1"/>
</dbReference>